<reference evidence="2 3" key="1">
    <citation type="submission" date="2018-10" db="EMBL/GenBank/DDBJ databases">
        <title>Genomic Encyclopedia of Archaeal and Bacterial Type Strains, Phase II (KMG-II): from individual species to whole genera.</title>
        <authorList>
            <person name="Goeker M."/>
        </authorList>
    </citation>
    <scope>NUCLEOTIDE SEQUENCE [LARGE SCALE GENOMIC DNA]</scope>
    <source>
        <strain evidence="2 3">DSM 14954</strain>
    </source>
</reference>
<feature type="chain" id="PRO_5038818005" evidence="1">
    <location>
        <begin position="28"/>
        <end position="147"/>
    </location>
</feature>
<feature type="signal peptide" evidence="1">
    <location>
        <begin position="1"/>
        <end position="27"/>
    </location>
</feature>
<organism evidence="2 3">
    <name type="scientific">Solirubrobacter pauli</name>
    <dbReference type="NCBI Taxonomy" id="166793"/>
    <lineage>
        <taxon>Bacteria</taxon>
        <taxon>Bacillati</taxon>
        <taxon>Actinomycetota</taxon>
        <taxon>Thermoleophilia</taxon>
        <taxon>Solirubrobacterales</taxon>
        <taxon>Solirubrobacteraceae</taxon>
        <taxon>Solirubrobacter</taxon>
    </lineage>
</organism>
<proteinExistence type="predicted"/>
<sequence length="147" mass="15505">MSVRSTCLLGALALAIASCGSSSTPVAASCKVDRGELPAWATTGFSDPHPKMPHVVGAAGRIAAILFADPLRATDGRDGPQNKILWVARDPQQAMSDLTIRAVHGDDTLERTVPGGPGPSVVDLPKGCWTLELSWSGRTDRLNLQYD</sequence>
<name>A0A660L416_9ACTN</name>
<keyword evidence="1" id="KW-0732">Signal</keyword>
<protein>
    <submittedName>
        <fullName evidence="2">Uncharacterized protein</fullName>
    </submittedName>
</protein>
<gene>
    <name evidence="2" type="ORF">C8N24_6104</name>
</gene>
<accession>A0A660L416</accession>
<dbReference type="PROSITE" id="PS51257">
    <property type="entry name" value="PROKAR_LIPOPROTEIN"/>
    <property type="match status" value="1"/>
</dbReference>
<evidence type="ECO:0000256" key="1">
    <source>
        <dbReference type="SAM" id="SignalP"/>
    </source>
</evidence>
<dbReference type="AlphaFoldDB" id="A0A660L416"/>
<dbReference type="RefSeq" id="WP_211340188.1">
    <property type="nucleotide sequence ID" value="NZ_RBIL01000002.1"/>
</dbReference>
<evidence type="ECO:0000313" key="3">
    <source>
        <dbReference type="Proteomes" id="UP000278962"/>
    </source>
</evidence>
<dbReference type="EMBL" id="RBIL01000002">
    <property type="protein sequence ID" value="RKQ88065.1"/>
    <property type="molecule type" value="Genomic_DNA"/>
</dbReference>
<evidence type="ECO:0000313" key="2">
    <source>
        <dbReference type="EMBL" id="RKQ88065.1"/>
    </source>
</evidence>
<comment type="caution">
    <text evidence="2">The sequence shown here is derived from an EMBL/GenBank/DDBJ whole genome shotgun (WGS) entry which is preliminary data.</text>
</comment>
<dbReference type="Proteomes" id="UP000278962">
    <property type="component" value="Unassembled WGS sequence"/>
</dbReference>
<keyword evidence="3" id="KW-1185">Reference proteome</keyword>